<dbReference type="Pfam" id="PF00067">
    <property type="entry name" value="p450"/>
    <property type="match status" value="1"/>
</dbReference>
<keyword evidence="2" id="KW-0479">Metal-binding</keyword>
<sequence>MSVSLRETQEEDVYLLGYIIPAPCSPGPAKLSIKYFPVLSIEVKTTVCVFHFFISEHVACSIIPISLLRLPPVQITLLHKTKPTPAPASLPFIGHLHLVDSRTPHRSFHSLSLRYGNPDSSRLIPLNLPSPTLVVSTASDAELVLKTHDLAFASRPASFSEAILVNGTGQGVSFSEYGNYWRQSKKFTVVHLLGQKRVFTAPFRAARAEEVTAMMDHIAANKGEINLSDCFYAYANGVVSHAIAGKENNAQRLRELTDDISAILANGSLYQLAAEVFPGIGKLITKVSGLDEKFELYNRNWNQFMAEII</sequence>
<name>A0AAV8GKN5_9POAL</name>
<comment type="similarity">
    <text evidence="1">Belongs to the cytochrome P450 family.</text>
</comment>
<organism evidence="4 5">
    <name type="scientific">Rhynchospora pubera</name>
    <dbReference type="NCBI Taxonomy" id="906938"/>
    <lineage>
        <taxon>Eukaryota</taxon>
        <taxon>Viridiplantae</taxon>
        <taxon>Streptophyta</taxon>
        <taxon>Embryophyta</taxon>
        <taxon>Tracheophyta</taxon>
        <taxon>Spermatophyta</taxon>
        <taxon>Magnoliopsida</taxon>
        <taxon>Liliopsida</taxon>
        <taxon>Poales</taxon>
        <taxon>Cyperaceae</taxon>
        <taxon>Cyperoideae</taxon>
        <taxon>Rhynchosporeae</taxon>
        <taxon>Rhynchospora</taxon>
    </lineage>
</organism>
<evidence type="ECO:0000256" key="2">
    <source>
        <dbReference type="ARBA" id="ARBA00022723"/>
    </source>
</evidence>
<evidence type="ECO:0000256" key="1">
    <source>
        <dbReference type="ARBA" id="ARBA00010617"/>
    </source>
</evidence>
<comment type="caution">
    <text evidence="4">The sequence shown here is derived from an EMBL/GenBank/DDBJ whole genome shotgun (WGS) entry which is preliminary data.</text>
</comment>
<keyword evidence="3" id="KW-0408">Iron</keyword>
<dbReference type="Gene3D" id="1.10.630.10">
    <property type="entry name" value="Cytochrome P450"/>
    <property type="match status" value="1"/>
</dbReference>
<dbReference type="PANTHER" id="PTHR47955">
    <property type="entry name" value="CYTOCHROME P450 FAMILY 71 PROTEIN"/>
    <property type="match status" value="1"/>
</dbReference>
<dbReference type="GO" id="GO:0004497">
    <property type="term" value="F:monooxygenase activity"/>
    <property type="evidence" value="ECO:0007669"/>
    <property type="project" value="InterPro"/>
</dbReference>
<dbReference type="SUPFAM" id="SSF48264">
    <property type="entry name" value="Cytochrome P450"/>
    <property type="match status" value="1"/>
</dbReference>
<dbReference type="PANTHER" id="PTHR47955:SF15">
    <property type="entry name" value="CYTOCHROME P450 71A2-LIKE"/>
    <property type="match status" value="1"/>
</dbReference>
<reference evidence="4" key="1">
    <citation type="submission" date="2022-08" db="EMBL/GenBank/DDBJ databases">
        <authorList>
            <person name="Marques A."/>
        </authorList>
    </citation>
    <scope>NUCLEOTIDE SEQUENCE</scope>
    <source>
        <strain evidence="4">RhyPub2mFocal</strain>
        <tissue evidence="4">Leaves</tissue>
    </source>
</reference>
<dbReference type="InterPro" id="IPR036396">
    <property type="entry name" value="Cyt_P450_sf"/>
</dbReference>
<dbReference type="GO" id="GO:0005506">
    <property type="term" value="F:iron ion binding"/>
    <property type="evidence" value="ECO:0007669"/>
    <property type="project" value="InterPro"/>
</dbReference>
<dbReference type="EMBL" id="JAMFTS010000001">
    <property type="protein sequence ID" value="KAJ4803847.1"/>
    <property type="molecule type" value="Genomic_DNA"/>
</dbReference>
<evidence type="ECO:0000313" key="5">
    <source>
        <dbReference type="Proteomes" id="UP001140206"/>
    </source>
</evidence>
<dbReference type="InterPro" id="IPR001128">
    <property type="entry name" value="Cyt_P450"/>
</dbReference>
<evidence type="ECO:0000313" key="4">
    <source>
        <dbReference type="EMBL" id="KAJ4803847.1"/>
    </source>
</evidence>
<gene>
    <name evidence="4" type="ORF">LUZ62_016413</name>
</gene>
<dbReference type="Proteomes" id="UP001140206">
    <property type="component" value="Chromosome 1"/>
</dbReference>
<dbReference type="GO" id="GO:0016705">
    <property type="term" value="F:oxidoreductase activity, acting on paired donors, with incorporation or reduction of molecular oxygen"/>
    <property type="evidence" value="ECO:0007669"/>
    <property type="project" value="InterPro"/>
</dbReference>
<protein>
    <submittedName>
        <fullName evidence="4">Cytochrome P450 71A2</fullName>
    </submittedName>
</protein>
<proteinExistence type="inferred from homology"/>
<dbReference type="GO" id="GO:0020037">
    <property type="term" value="F:heme binding"/>
    <property type="evidence" value="ECO:0007669"/>
    <property type="project" value="InterPro"/>
</dbReference>
<accession>A0AAV8GKN5</accession>
<dbReference type="AlphaFoldDB" id="A0AAV8GKN5"/>
<evidence type="ECO:0000256" key="3">
    <source>
        <dbReference type="ARBA" id="ARBA00023004"/>
    </source>
</evidence>
<keyword evidence="5" id="KW-1185">Reference proteome</keyword>